<dbReference type="GO" id="GO:0003723">
    <property type="term" value="F:RNA binding"/>
    <property type="evidence" value="ECO:0007669"/>
    <property type="project" value="UniProtKB-KW"/>
</dbReference>
<protein>
    <submittedName>
        <fullName evidence="4">Poly A polymerase head domain</fullName>
    </submittedName>
</protein>
<dbReference type="PANTHER" id="PTHR13734">
    <property type="entry name" value="TRNA-NUCLEOTIDYLTRANSFERASE"/>
    <property type="match status" value="1"/>
</dbReference>
<dbReference type="Pfam" id="PF01743">
    <property type="entry name" value="PolyA_pol"/>
    <property type="match status" value="1"/>
</dbReference>
<proteinExistence type="inferred from homology"/>
<comment type="caution">
    <text evidence="4">The sequence shown here is derived from an EMBL/GenBank/DDBJ whole genome shotgun (WGS) entry which is preliminary data.</text>
</comment>
<evidence type="ECO:0000256" key="2">
    <source>
        <dbReference type="RuleBase" id="RU003953"/>
    </source>
</evidence>
<dbReference type="GO" id="GO:0001680">
    <property type="term" value="P:tRNA 3'-terminal CCA addition"/>
    <property type="evidence" value="ECO:0007669"/>
    <property type="project" value="TreeGrafter"/>
</dbReference>
<feature type="domain" description="Poly A polymerase head" evidence="3">
    <location>
        <begin position="36"/>
        <end position="90"/>
    </location>
</feature>
<dbReference type="EMBL" id="JAEFBK010000011">
    <property type="protein sequence ID" value="KAG7552281.1"/>
    <property type="molecule type" value="Genomic_DNA"/>
</dbReference>
<dbReference type="GO" id="GO:0052929">
    <property type="term" value="F:ATP:3'-cytidine-cytidine-tRNA adenylyltransferase activity"/>
    <property type="evidence" value="ECO:0007669"/>
    <property type="project" value="TreeGrafter"/>
</dbReference>
<sequence>MILVELKEKIDLAEKEWKIFDRLLGTLCHCNLDTQLRVAGGWVPDKLLGKESNDIDIAIDNMSGSEFLDKVKKYLSSRDEQVQGDNIIERSLTNPNTWKQQEYDFMTNE</sequence>
<keyword evidence="2" id="KW-0808">Transferase</keyword>
<evidence type="ECO:0000313" key="5">
    <source>
        <dbReference type="Proteomes" id="UP000694240"/>
    </source>
</evidence>
<keyword evidence="1 2" id="KW-0694">RNA-binding</keyword>
<dbReference type="PANTHER" id="PTHR13734:SF5">
    <property type="entry name" value="CCA TRNA NUCLEOTIDYLTRANSFERASE, MITOCHONDRIAL"/>
    <property type="match status" value="1"/>
</dbReference>
<evidence type="ECO:0000313" key="4">
    <source>
        <dbReference type="EMBL" id="KAG7552281.1"/>
    </source>
</evidence>
<reference evidence="4 5" key="1">
    <citation type="submission" date="2020-12" db="EMBL/GenBank/DDBJ databases">
        <title>Concerted genomic and epigenomic changes stabilize Arabidopsis allopolyploids.</title>
        <authorList>
            <person name="Chen Z."/>
        </authorList>
    </citation>
    <scope>NUCLEOTIDE SEQUENCE [LARGE SCALE GENOMIC DNA]</scope>
    <source>
        <strain evidence="4">Allo738</strain>
        <tissue evidence="4">Leaf</tissue>
    </source>
</reference>
<evidence type="ECO:0000259" key="3">
    <source>
        <dbReference type="Pfam" id="PF01743"/>
    </source>
</evidence>
<name>A0A8T1Z0J1_9BRAS</name>
<dbReference type="GO" id="GO:0052927">
    <property type="term" value="F:CC tRNA cytidylyltransferase activity"/>
    <property type="evidence" value="ECO:0007669"/>
    <property type="project" value="TreeGrafter"/>
</dbReference>
<gene>
    <name evidence="4" type="ORF">ISN45_Aa06g028810</name>
</gene>
<evidence type="ECO:0000256" key="1">
    <source>
        <dbReference type="ARBA" id="ARBA00022884"/>
    </source>
</evidence>
<dbReference type="Proteomes" id="UP000694240">
    <property type="component" value="Chromosome 11"/>
</dbReference>
<keyword evidence="5" id="KW-1185">Reference proteome</keyword>
<dbReference type="InterPro" id="IPR002646">
    <property type="entry name" value="PolA_pol_head_dom"/>
</dbReference>
<dbReference type="AlphaFoldDB" id="A0A8T1Z0J1"/>
<organism evidence="4 5">
    <name type="scientific">Arabidopsis thaliana x Arabidopsis arenosa</name>
    <dbReference type="NCBI Taxonomy" id="1240361"/>
    <lineage>
        <taxon>Eukaryota</taxon>
        <taxon>Viridiplantae</taxon>
        <taxon>Streptophyta</taxon>
        <taxon>Embryophyta</taxon>
        <taxon>Tracheophyta</taxon>
        <taxon>Spermatophyta</taxon>
        <taxon>Magnoliopsida</taxon>
        <taxon>eudicotyledons</taxon>
        <taxon>Gunneridae</taxon>
        <taxon>Pentapetalae</taxon>
        <taxon>rosids</taxon>
        <taxon>malvids</taxon>
        <taxon>Brassicales</taxon>
        <taxon>Brassicaceae</taxon>
        <taxon>Camelineae</taxon>
        <taxon>Arabidopsis</taxon>
    </lineage>
</organism>
<accession>A0A8T1Z0J1</accession>
<comment type="similarity">
    <text evidence="2">Belongs to the tRNA nucleotidyltransferase/poly(A) polymerase family.</text>
</comment>